<feature type="compositionally biased region" description="Low complexity" evidence="1">
    <location>
        <begin position="1"/>
        <end position="21"/>
    </location>
</feature>
<dbReference type="GeneID" id="27899252"/>
<dbReference type="EMBL" id="KB456266">
    <property type="protein sequence ID" value="EMF11485.1"/>
    <property type="molecule type" value="Genomic_DNA"/>
</dbReference>
<evidence type="ECO:0000313" key="2">
    <source>
        <dbReference type="EMBL" id="EMF11485.1"/>
    </source>
</evidence>
<accession>M3AXM0</accession>
<dbReference type="HOGENOM" id="CLU_3107932_0_0_1"/>
<organism evidence="2 3">
    <name type="scientific">Sphaerulina musiva (strain SO2202)</name>
    <name type="common">Poplar stem canker fungus</name>
    <name type="synonym">Septoria musiva</name>
    <dbReference type="NCBI Taxonomy" id="692275"/>
    <lineage>
        <taxon>Eukaryota</taxon>
        <taxon>Fungi</taxon>
        <taxon>Dikarya</taxon>
        <taxon>Ascomycota</taxon>
        <taxon>Pezizomycotina</taxon>
        <taxon>Dothideomycetes</taxon>
        <taxon>Dothideomycetidae</taxon>
        <taxon>Mycosphaerellales</taxon>
        <taxon>Mycosphaerellaceae</taxon>
        <taxon>Sphaerulina</taxon>
    </lineage>
</organism>
<dbReference type="Proteomes" id="UP000016931">
    <property type="component" value="Unassembled WGS sequence"/>
</dbReference>
<sequence length="51" mass="5664">MSHPFSSSHHPHSTTPETSTTRLRRLSLEGYYDTPQATGTLAVPICRIPEV</sequence>
<feature type="region of interest" description="Disordered" evidence="1">
    <location>
        <begin position="1"/>
        <end position="22"/>
    </location>
</feature>
<evidence type="ECO:0000313" key="3">
    <source>
        <dbReference type="Proteomes" id="UP000016931"/>
    </source>
</evidence>
<gene>
    <name evidence="2" type="ORF">SEPMUDRAFT_127012</name>
</gene>
<dbReference type="RefSeq" id="XP_016759606.1">
    <property type="nucleotide sequence ID" value="XM_016902115.1"/>
</dbReference>
<proteinExistence type="predicted"/>
<protein>
    <submittedName>
        <fullName evidence="2">Uncharacterized protein</fullName>
    </submittedName>
</protein>
<reference evidence="2 3" key="1">
    <citation type="journal article" date="2012" name="PLoS Pathog.">
        <title>Diverse lifestyles and strategies of plant pathogenesis encoded in the genomes of eighteen Dothideomycetes fungi.</title>
        <authorList>
            <person name="Ohm R.A."/>
            <person name="Feau N."/>
            <person name="Henrissat B."/>
            <person name="Schoch C.L."/>
            <person name="Horwitz B.A."/>
            <person name="Barry K.W."/>
            <person name="Condon B.J."/>
            <person name="Copeland A.C."/>
            <person name="Dhillon B."/>
            <person name="Glaser F."/>
            <person name="Hesse C.N."/>
            <person name="Kosti I."/>
            <person name="LaButti K."/>
            <person name="Lindquist E.A."/>
            <person name="Lucas S."/>
            <person name="Salamov A.A."/>
            <person name="Bradshaw R.E."/>
            <person name="Ciuffetti L."/>
            <person name="Hamelin R.C."/>
            <person name="Kema G.H.J."/>
            <person name="Lawrence C."/>
            <person name="Scott J.A."/>
            <person name="Spatafora J.W."/>
            <person name="Turgeon B.G."/>
            <person name="de Wit P.J.G.M."/>
            <person name="Zhong S."/>
            <person name="Goodwin S.B."/>
            <person name="Grigoriev I.V."/>
        </authorList>
    </citation>
    <scope>NUCLEOTIDE SEQUENCE [LARGE SCALE GENOMIC DNA]</scope>
    <source>
        <strain evidence="2 3">SO2202</strain>
    </source>
</reference>
<dbReference type="AlphaFoldDB" id="M3AXM0"/>
<name>M3AXM0_SPHMS</name>
<keyword evidence="3" id="KW-1185">Reference proteome</keyword>
<evidence type="ECO:0000256" key="1">
    <source>
        <dbReference type="SAM" id="MobiDB-lite"/>
    </source>
</evidence>